<name>A0AAD8P8U8_TARER</name>
<proteinExistence type="predicted"/>
<feature type="transmembrane region" description="Helical" evidence="1">
    <location>
        <begin position="32"/>
        <end position="53"/>
    </location>
</feature>
<organism evidence="2 3">
    <name type="scientific">Tagetes erecta</name>
    <name type="common">African marigold</name>
    <dbReference type="NCBI Taxonomy" id="13708"/>
    <lineage>
        <taxon>Eukaryota</taxon>
        <taxon>Viridiplantae</taxon>
        <taxon>Streptophyta</taxon>
        <taxon>Embryophyta</taxon>
        <taxon>Tracheophyta</taxon>
        <taxon>Spermatophyta</taxon>
        <taxon>Magnoliopsida</taxon>
        <taxon>eudicotyledons</taxon>
        <taxon>Gunneridae</taxon>
        <taxon>Pentapetalae</taxon>
        <taxon>asterids</taxon>
        <taxon>campanulids</taxon>
        <taxon>Asterales</taxon>
        <taxon>Asteraceae</taxon>
        <taxon>Asteroideae</taxon>
        <taxon>Heliantheae alliance</taxon>
        <taxon>Tageteae</taxon>
        <taxon>Tagetes</taxon>
    </lineage>
</organism>
<dbReference type="AlphaFoldDB" id="A0AAD8P8U8"/>
<keyword evidence="1" id="KW-1133">Transmembrane helix</keyword>
<dbReference type="PANTHER" id="PTHR34201">
    <property type="entry name" value="GLYCINE-RICH PROTEIN"/>
    <property type="match status" value="1"/>
</dbReference>
<comment type="caution">
    <text evidence="2">The sequence shown here is derived from an EMBL/GenBank/DDBJ whole genome shotgun (WGS) entry which is preliminary data.</text>
</comment>
<evidence type="ECO:0000313" key="2">
    <source>
        <dbReference type="EMBL" id="KAK1436654.1"/>
    </source>
</evidence>
<sequence length="138" mass="14446">MANRNDDDFEKGLLWKLPVVYSNKLGKLGPGFGFGAGCGVGFGVGLIGGAGLGPGIPGLQVGFGFGAGCGIGLGFGYGAGRGIAYDEHRKHSNVGNLFRGPGSLPNQDEIGALIEEVVVNTKKLIKATHREVEKWRRY</sequence>
<dbReference type="EMBL" id="JAUHHV010000001">
    <property type="protein sequence ID" value="KAK1436654.1"/>
    <property type="molecule type" value="Genomic_DNA"/>
</dbReference>
<keyword evidence="1" id="KW-0812">Transmembrane</keyword>
<keyword evidence="3" id="KW-1185">Reference proteome</keyword>
<evidence type="ECO:0000313" key="3">
    <source>
        <dbReference type="Proteomes" id="UP001229421"/>
    </source>
</evidence>
<evidence type="ECO:0000256" key="1">
    <source>
        <dbReference type="SAM" id="Phobius"/>
    </source>
</evidence>
<dbReference type="Proteomes" id="UP001229421">
    <property type="component" value="Unassembled WGS sequence"/>
</dbReference>
<gene>
    <name evidence="2" type="ORF">QVD17_02436</name>
</gene>
<reference evidence="2" key="1">
    <citation type="journal article" date="2023" name="bioRxiv">
        <title>Improved chromosome-level genome assembly for marigold (Tagetes erecta).</title>
        <authorList>
            <person name="Jiang F."/>
            <person name="Yuan L."/>
            <person name="Wang S."/>
            <person name="Wang H."/>
            <person name="Xu D."/>
            <person name="Wang A."/>
            <person name="Fan W."/>
        </authorList>
    </citation>
    <scope>NUCLEOTIDE SEQUENCE</scope>
    <source>
        <strain evidence="2">WSJ</strain>
        <tissue evidence="2">Leaf</tissue>
    </source>
</reference>
<accession>A0AAD8P8U8</accession>
<dbReference type="PANTHER" id="PTHR34201:SF1">
    <property type="entry name" value="GLYCINE-RICH PROTEIN"/>
    <property type="match status" value="1"/>
</dbReference>
<dbReference type="InterPro" id="IPR053288">
    <property type="entry name" value="TGD_Bridge_Protein"/>
</dbReference>
<feature type="transmembrane region" description="Helical" evidence="1">
    <location>
        <begin position="59"/>
        <end position="80"/>
    </location>
</feature>
<keyword evidence="1" id="KW-0472">Membrane</keyword>
<protein>
    <submittedName>
        <fullName evidence="2">Uncharacterized protein</fullName>
    </submittedName>
</protein>